<dbReference type="Gene3D" id="1.10.10.60">
    <property type="entry name" value="Homeodomain-like"/>
    <property type="match status" value="1"/>
</dbReference>
<dbReference type="AlphaFoldDB" id="A0A1G7G6F1"/>
<dbReference type="InterPro" id="IPR052158">
    <property type="entry name" value="INH-QAR"/>
</dbReference>
<dbReference type="PANTHER" id="PTHR43130:SF3">
    <property type="entry name" value="HTH-TYPE TRANSCRIPTIONAL REGULATOR RV1931C"/>
    <property type="match status" value="1"/>
</dbReference>
<protein>
    <submittedName>
        <fullName evidence="5">Transcriptional regulator GlxA family, contains an amidase domain and an AraC-type DNA-binding HTH domain</fullName>
    </submittedName>
</protein>
<dbReference type="SUPFAM" id="SSF46689">
    <property type="entry name" value="Homeodomain-like"/>
    <property type="match status" value="2"/>
</dbReference>
<organism evidence="5 6">
    <name type="scientific">Limimaricola pyoseonensis</name>
    <dbReference type="NCBI Taxonomy" id="521013"/>
    <lineage>
        <taxon>Bacteria</taxon>
        <taxon>Pseudomonadati</taxon>
        <taxon>Pseudomonadota</taxon>
        <taxon>Alphaproteobacteria</taxon>
        <taxon>Rhodobacterales</taxon>
        <taxon>Paracoccaceae</taxon>
        <taxon>Limimaricola</taxon>
    </lineage>
</organism>
<dbReference type="SMART" id="SM00342">
    <property type="entry name" value="HTH_ARAC"/>
    <property type="match status" value="1"/>
</dbReference>
<sequence length="322" mass="35982">MPGSRVSSTAAPTRIGFLVFPEFSMMALASASEPLRAANRLRGEACYDWTLLSSSGGPVSSSSGFMLDTTAVAQAPALDRLFVVASLNIAGMRDAEVVRYLKRLAVSGVTLGALSNGSFMLARAGVLSGHRCTLHWESLREFSEEFPTIQVCREIYVRDRNRWTCAGGTAAMDLMLEQVSEDCDGQLAADIAEQFLHGRIRQPQETQRMQIQWRYGIADKRVNAAILLMEEHLETPLEIQEIAARCHLSQRHMERLWHQHFDMAPQRFYVSVRLKEAQRLLKESTESLASIAMRCGFASPSHLGSSYRRAFGRSPGEERRLK</sequence>
<dbReference type="Proteomes" id="UP000198922">
    <property type="component" value="Unassembled WGS sequence"/>
</dbReference>
<name>A0A1G7G6F1_9RHOB</name>
<keyword evidence="2 5" id="KW-0238">DNA-binding</keyword>
<dbReference type="InterPro" id="IPR009057">
    <property type="entry name" value="Homeodomain-like_sf"/>
</dbReference>
<dbReference type="GO" id="GO:0043565">
    <property type="term" value="F:sequence-specific DNA binding"/>
    <property type="evidence" value="ECO:0007669"/>
    <property type="project" value="InterPro"/>
</dbReference>
<keyword evidence="1" id="KW-0805">Transcription regulation</keyword>
<dbReference type="PROSITE" id="PS00041">
    <property type="entry name" value="HTH_ARAC_FAMILY_1"/>
    <property type="match status" value="1"/>
</dbReference>
<keyword evidence="3" id="KW-0804">Transcription</keyword>
<dbReference type="Gene3D" id="3.40.50.880">
    <property type="match status" value="1"/>
</dbReference>
<keyword evidence="6" id="KW-1185">Reference proteome</keyword>
<dbReference type="PANTHER" id="PTHR43130">
    <property type="entry name" value="ARAC-FAMILY TRANSCRIPTIONAL REGULATOR"/>
    <property type="match status" value="1"/>
</dbReference>
<accession>A0A1G7G6F1</accession>
<dbReference type="Pfam" id="PF12833">
    <property type="entry name" value="HTH_18"/>
    <property type="match status" value="1"/>
</dbReference>
<dbReference type="InterPro" id="IPR018062">
    <property type="entry name" value="HTH_AraC-typ_CS"/>
</dbReference>
<feature type="domain" description="HTH araC/xylS-type" evidence="4">
    <location>
        <begin position="223"/>
        <end position="321"/>
    </location>
</feature>
<dbReference type="InterPro" id="IPR002818">
    <property type="entry name" value="DJ-1/PfpI"/>
</dbReference>
<dbReference type="GO" id="GO:0003700">
    <property type="term" value="F:DNA-binding transcription factor activity"/>
    <property type="evidence" value="ECO:0007669"/>
    <property type="project" value="InterPro"/>
</dbReference>
<dbReference type="Pfam" id="PF01965">
    <property type="entry name" value="DJ-1_PfpI"/>
    <property type="match status" value="1"/>
</dbReference>
<dbReference type="EMBL" id="FNAT01000004">
    <property type="protein sequence ID" value="SDE83700.1"/>
    <property type="molecule type" value="Genomic_DNA"/>
</dbReference>
<evidence type="ECO:0000259" key="4">
    <source>
        <dbReference type="PROSITE" id="PS01124"/>
    </source>
</evidence>
<proteinExistence type="predicted"/>
<dbReference type="InterPro" id="IPR029062">
    <property type="entry name" value="Class_I_gatase-like"/>
</dbReference>
<evidence type="ECO:0000256" key="2">
    <source>
        <dbReference type="ARBA" id="ARBA00023125"/>
    </source>
</evidence>
<dbReference type="STRING" id="521013.SAMN04488567_2746"/>
<dbReference type="InterPro" id="IPR018060">
    <property type="entry name" value="HTH_AraC"/>
</dbReference>
<dbReference type="PROSITE" id="PS01124">
    <property type="entry name" value="HTH_ARAC_FAMILY_2"/>
    <property type="match status" value="1"/>
</dbReference>
<evidence type="ECO:0000256" key="1">
    <source>
        <dbReference type="ARBA" id="ARBA00023015"/>
    </source>
</evidence>
<evidence type="ECO:0000313" key="5">
    <source>
        <dbReference type="EMBL" id="SDE83700.1"/>
    </source>
</evidence>
<dbReference type="SUPFAM" id="SSF52317">
    <property type="entry name" value="Class I glutamine amidotransferase-like"/>
    <property type="match status" value="1"/>
</dbReference>
<dbReference type="CDD" id="cd03136">
    <property type="entry name" value="GATase1_AraC_ArgR_like"/>
    <property type="match status" value="1"/>
</dbReference>
<reference evidence="6" key="1">
    <citation type="submission" date="2016-10" db="EMBL/GenBank/DDBJ databases">
        <authorList>
            <person name="Varghese N."/>
            <person name="Submissions S."/>
        </authorList>
    </citation>
    <scope>NUCLEOTIDE SEQUENCE [LARGE SCALE GENOMIC DNA]</scope>
    <source>
        <strain evidence="6">DSM 21424</strain>
    </source>
</reference>
<gene>
    <name evidence="5" type="ORF">SAMN04488567_2746</name>
</gene>
<evidence type="ECO:0000313" key="6">
    <source>
        <dbReference type="Proteomes" id="UP000198922"/>
    </source>
</evidence>
<evidence type="ECO:0000256" key="3">
    <source>
        <dbReference type="ARBA" id="ARBA00023163"/>
    </source>
</evidence>